<dbReference type="PANTHER" id="PTHR19317">
    <property type="entry name" value="PRENYLATED RAB ACCEPTOR 1-RELATED"/>
    <property type="match status" value="1"/>
</dbReference>
<keyword evidence="9" id="KW-1185">Reference proteome</keyword>
<evidence type="ECO:0000313" key="8">
    <source>
        <dbReference type="EMBL" id="CAK1548404.1"/>
    </source>
</evidence>
<dbReference type="GO" id="GO:0005794">
    <property type="term" value="C:Golgi apparatus"/>
    <property type="evidence" value="ECO:0007669"/>
    <property type="project" value="TreeGrafter"/>
</dbReference>
<sequence>MSENVVVDLPGEMISTTEKIGLQKYVNDVEVLLQSAQGAAPAVVKGVFSTGRPWTQFVATKNFKAPTVLPGLTLRFYRNIQYFKSNYIMVFLGLFAYCVFMSPFLLITMIASFYGYKKLTSGPKTWKIGNWELTKSQQHVIVAGCTTIVLWFAGIGAAFFWVLGATVIVVGLHASFFNPEALMISNDPEQVPMIEQV</sequence>
<evidence type="ECO:0000256" key="2">
    <source>
        <dbReference type="ARBA" id="ARBA00004234"/>
    </source>
</evidence>
<protein>
    <recommendedName>
        <fullName evidence="7">PRA1 family protein</fullName>
    </recommendedName>
</protein>
<evidence type="ECO:0000313" key="9">
    <source>
        <dbReference type="Proteomes" id="UP001497472"/>
    </source>
</evidence>
<dbReference type="InterPro" id="IPR004895">
    <property type="entry name" value="Prenylated_rab_accept_PRA1"/>
</dbReference>
<comment type="subcellular location">
    <subcellularLocation>
        <location evidence="2">Cytoplasmic vesicle</location>
        <location evidence="2">Secretory vesicle</location>
        <location evidence="2">Synaptic vesicle</location>
    </subcellularLocation>
    <subcellularLocation>
        <location evidence="1 7">Membrane</location>
        <topology evidence="1 7">Multi-pass membrane protein</topology>
    </subcellularLocation>
</comment>
<gene>
    <name evidence="8" type="ORF">LNINA_LOCUS7794</name>
</gene>
<dbReference type="Pfam" id="PF03208">
    <property type="entry name" value="PRA1"/>
    <property type="match status" value="1"/>
</dbReference>
<keyword evidence="6 7" id="KW-0472">Membrane</keyword>
<dbReference type="EMBL" id="CAVLEF010000010">
    <property type="protein sequence ID" value="CAK1548404.1"/>
    <property type="molecule type" value="Genomic_DNA"/>
</dbReference>
<comment type="caution">
    <text evidence="8">The sequence shown here is derived from an EMBL/GenBank/DDBJ whole genome shotgun (WGS) entry which is preliminary data.</text>
</comment>
<keyword evidence="5 7" id="KW-1133">Transmembrane helix</keyword>
<evidence type="ECO:0000256" key="7">
    <source>
        <dbReference type="RuleBase" id="RU363107"/>
    </source>
</evidence>
<proteinExistence type="inferred from homology"/>
<reference evidence="8 9" key="1">
    <citation type="submission" date="2023-11" db="EMBL/GenBank/DDBJ databases">
        <authorList>
            <person name="Okamura Y."/>
        </authorList>
    </citation>
    <scope>NUCLEOTIDE SEQUENCE [LARGE SCALE GENOMIC DNA]</scope>
</reference>
<evidence type="ECO:0000256" key="3">
    <source>
        <dbReference type="ARBA" id="ARBA00006483"/>
    </source>
</evidence>
<feature type="transmembrane region" description="Helical" evidence="7">
    <location>
        <begin position="87"/>
        <end position="116"/>
    </location>
</feature>
<dbReference type="GO" id="GO:0016020">
    <property type="term" value="C:membrane"/>
    <property type="evidence" value="ECO:0007669"/>
    <property type="project" value="UniProtKB-SubCell"/>
</dbReference>
<organism evidence="8 9">
    <name type="scientific">Leptosia nina</name>
    <dbReference type="NCBI Taxonomy" id="320188"/>
    <lineage>
        <taxon>Eukaryota</taxon>
        <taxon>Metazoa</taxon>
        <taxon>Ecdysozoa</taxon>
        <taxon>Arthropoda</taxon>
        <taxon>Hexapoda</taxon>
        <taxon>Insecta</taxon>
        <taxon>Pterygota</taxon>
        <taxon>Neoptera</taxon>
        <taxon>Endopterygota</taxon>
        <taxon>Lepidoptera</taxon>
        <taxon>Glossata</taxon>
        <taxon>Ditrysia</taxon>
        <taxon>Papilionoidea</taxon>
        <taxon>Pieridae</taxon>
        <taxon>Pierinae</taxon>
        <taxon>Leptosia</taxon>
    </lineage>
</organism>
<dbReference type="PANTHER" id="PTHR19317:SF0">
    <property type="entry name" value="PRENYLATED RAB ACCEPTOR PROTEIN 1"/>
    <property type="match status" value="1"/>
</dbReference>
<feature type="transmembrane region" description="Helical" evidence="7">
    <location>
        <begin position="148"/>
        <end position="174"/>
    </location>
</feature>
<evidence type="ECO:0000256" key="5">
    <source>
        <dbReference type="ARBA" id="ARBA00022989"/>
    </source>
</evidence>
<dbReference type="GO" id="GO:0008021">
    <property type="term" value="C:synaptic vesicle"/>
    <property type="evidence" value="ECO:0007669"/>
    <property type="project" value="UniProtKB-SubCell"/>
</dbReference>
<evidence type="ECO:0000256" key="6">
    <source>
        <dbReference type="ARBA" id="ARBA00023136"/>
    </source>
</evidence>
<accession>A0AAV1JGC3</accession>
<comment type="similarity">
    <text evidence="3 7">Belongs to the PRA1 family.</text>
</comment>
<keyword evidence="4 7" id="KW-0812">Transmembrane</keyword>
<dbReference type="AlphaFoldDB" id="A0AAV1JGC3"/>
<dbReference type="Proteomes" id="UP001497472">
    <property type="component" value="Unassembled WGS sequence"/>
</dbReference>
<evidence type="ECO:0000256" key="4">
    <source>
        <dbReference type="ARBA" id="ARBA00022692"/>
    </source>
</evidence>
<name>A0AAV1JGC3_9NEOP</name>
<evidence type="ECO:0000256" key="1">
    <source>
        <dbReference type="ARBA" id="ARBA00004141"/>
    </source>
</evidence>